<name>A0A7I8JZB3_SPIIN</name>
<evidence type="ECO:0000259" key="6">
    <source>
        <dbReference type="PROSITE" id="PS50222"/>
    </source>
</evidence>
<evidence type="ECO:0000256" key="4">
    <source>
        <dbReference type="ARBA" id="ARBA00022837"/>
    </source>
</evidence>
<dbReference type="FunFam" id="1.10.238.10:FF:000089">
    <property type="entry name" value="calmodulin-like protein 3"/>
    <property type="match status" value="1"/>
</dbReference>
<evidence type="ECO:0000313" key="8">
    <source>
        <dbReference type="Proteomes" id="UP000663760"/>
    </source>
</evidence>
<keyword evidence="4" id="KW-0106">Calcium</keyword>
<dbReference type="GO" id="GO:0005509">
    <property type="term" value="F:calcium ion binding"/>
    <property type="evidence" value="ECO:0007669"/>
    <property type="project" value="InterPro"/>
</dbReference>
<keyword evidence="3" id="KW-0677">Repeat</keyword>
<dbReference type="EMBL" id="LR746264">
    <property type="protein sequence ID" value="CAA7389202.1"/>
    <property type="molecule type" value="Genomic_DNA"/>
</dbReference>
<protein>
    <recommendedName>
        <fullName evidence="6">EF-hand domain-containing protein</fullName>
    </recommendedName>
</protein>
<keyword evidence="8" id="KW-1185">Reference proteome</keyword>
<evidence type="ECO:0000313" key="7">
    <source>
        <dbReference type="EMBL" id="CAA7389202.1"/>
    </source>
</evidence>
<dbReference type="Pfam" id="PF13499">
    <property type="entry name" value="EF-hand_7"/>
    <property type="match status" value="2"/>
</dbReference>
<dbReference type="Gene3D" id="1.10.238.10">
    <property type="entry name" value="EF-hand"/>
    <property type="match status" value="2"/>
</dbReference>
<feature type="region of interest" description="Disordered" evidence="5">
    <location>
        <begin position="1"/>
        <end position="21"/>
    </location>
</feature>
<dbReference type="AlphaFoldDB" id="A0A7I8JZB3"/>
<comment type="function">
    <text evidence="1">Potential calcium sensor.</text>
</comment>
<proteinExistence type="predicted"/>
<evidence type="ECO:0000256" key="2">
    <source>
        <dbReference type="ARBA" id="ARBA00022723"/>
    </source>
</evidence>
<feature type="domain" description="EF-hand" evidence="6">
    <location>
        <begin position="27"/>
        <end position="62"/>
    </location>
</feature>
<gene>
    <name evidence="7" type="ORF">SI8410_01001280</name>
</gene>
<accession>A0A7I8JZB3</accession>
<dbReference type="InterPro" id="IPR011992">
    <property type="entry name" value="EF-hand-dom_pair"/>
</dbReference>
<dbReference type="PROSITE" id="PS50222">
    <property type="entry name" value="EF_HAND_2"/>
    <property type="match status" value="3"/>
</dbReference>
<feature type="domain" description="EF-hand" evidence="6">
    <location>
        <begin position="151"/>
        <end position="186"/>
    </location>
</feature>
<dbReference type="InterPro" id="IPR039647">
    <property type="entry name" value="EF_hand_pair_protein_CML-like"/>
</dbReference>
<dbReference type="InterPro" id="IPR018247">
    <property type="entry name" value="EF_Hand_1_Ca_BS"/>
</dbReference>
<dbReference type="PANTHER" id="PTHR10891">
    <property type="entry name" value="EF-HAND CALCIUM-BINDING DOMAIN CONTAINING PROTEIN"/>
    <property type="match status" value="1"/>
</dbReference>
<evidence type="ECO:0000256" key="3">
    <source>
        <dbReference type="ARBA" id="ARBA00022737"/>
    </source>
</evidence>
<dbReference type="SMART" id="SM00054">
    <property type="entry name" value="EFh"/>
    <property type="match status" value="3"/>
</dbReference>
<sequence length="188" mass="20662">MGGTEEESSQPALDRPSQSFQLRSSSINSLRLRRVFDLFDCDGDGKITTAELGQVLCRLGMEAEAEELKTTMQAFVKPGHNSLQFDDFKCFDGSLGAFAFGGLGDEEVVDPSAEESDLTEAFRVFDEDGDGFISAKELQSVLGKLGLPDGNNIARVHEMICSVDTNRDGRVDFHEFKHMMHNISARSS</sequence>
<dbReference type="InterPro" id="IPR002048">
    <property type="entry name" value="EF_hand_dom"/>
</dbReference>
<evidence type="ECO:0000256" key="5">
    <source>
        <dbReference type="SAM" id="MobiDB-lite"/>
    </source>
</evidence>
<reference evidence="7" key="1">
    <citation type="submission" date="2020-02" db="EMBL/GenBank/DDBJ databases">
        <authorList>
            <person name="Scholz U."/>
            <person name="Mascher M."/>
            <person name="Fiebig A."/>
        </authorList>
    </citation>
    <scope>NUCLEOTIDE SEQUENCE</scope>
</reference>
<dbReference type="SUPFAM" id="SSF47473">
    <property type="entry name" value="EF-hand"/>
    <property type="match status" value="1"/>
</dbReference>
<dbReference type="Proteomes" id="UP000663760">
    <property type="component" value="Chromosome 1"/>
</dbReference>
<keyword evidence="2" id="KW-0479">Metal-binding</keyword>
<dbReference type="CDD" id="cd00051">
    <property type="entry name" value="EFh"/>
    <property type="match status" value="2"/>
</dbReference>
<feature type="domain" description="EF-hand" evidence="6">
    <location>
        <begin position="113"/>
        <end position="148"/>
    </location>
</feature>
<dbReference type="PROSITE" id="PS00018">
    <property type="entry name" value="EF_HAND_1"/>
    <property type="match status" value="3"/>
</dbReference>
<evidence type="ECO:0000256" key="1">
    <source>
        <dbReference type="ARBA" id="ARBA00003291"/>
    </source>
</evidence>
<dbReference type="OrthoDB" id="26525at2759"/>
<organism evidence="7 8">
    <name type="scientific">Spirodela intermedia</name>
    <name type="common">Intermediate duckweed</name>
    <dbReference type="NCBI Taxonomy" id="51605"/>
    <lineage>
        <taxon>Eukaryota</taxon>
        <taxon>Viridiplantae</taxon>
        <taxon>Streptophyta</taxon>
        <taxon>Embryophyta</taxon>
        <taxon>Tracheophyta</taxon>
        <taxon>Spermatophyta</taxon>
        <taxon>Magnoliopsida</taxon>
        <taxon>Liliopsida</taxon>
        <taxon>Araceae</taxon>
        <taxon>Lemnoideae</taxon>
        <taxon>Spirodela</taxon>
    </lineage>
</organism>